<sequence>MLVTAVQKLDEDKVVRLFELGLKEGISPVILIEEVRKGMDKVGEMYQHGSYYIADLIMAALIFKHVLSLVPLPDPGNGRMAHIVIGTVEEDIHDIGKNVTAGLLRSMGINVCDLGVDVKPETFVAALKDTQAKILGLSGLLTSSYDAMKRTVMAVEAAGLRDRIKIIIGGLVNDDIKEYVGADYWAKDCADGVDLCDFLITGAGQAAFHCQ</sequence>
<dbReference type="GO" id="GO:0046653">
    <property type="term" value="P:tetrahydrofolate metabolic process"/>
    <property type="evidence" value="ECO:0007669"/>
    <property type="project" value="TreeGrafter"/>
</dbReference>
<evidence type="ECO:0000259" key="3">
    <source>
        <dbReference type="PROSITE" id="PS51332"/>
    </source>
</evidence>
<dbReference type="PROSITE" id="PS51332">
    <property type="entry name" value="B12_BINDING"/>
    <property type="match status" value="1"/>
</dbReference>
<name>A0A3G1L213_FORW1</name>
<dbReference type="Pfam" id="PF02310">
    <property type="entry name" value="B12-binding"/>
    <property type="match status" value="1"/>
</dbReference>
<dbReference type="Proteomes" id="UP000323521">
    <property type="component" value="Chromosome"/>
</dbReference>
<keyword evidence="1" id="KW-0479">Metal-binding</keyword>
<dbReference type="InterPro" id="IPR006158">
    <property type="entry name" value="Cobalamin-bd"/>
</dbReference>
<keyword evidence="5" id="KW-1185">Reference proteome</keyword>
<dbReference type="GO" id="GO:0008705">
    <property type="term" value="F:methionine synthase activity"/>
    <property type="evidence" value="ECO:0007669"/>
    <property type="project" value="TreeGrafter"/>
</dbReference>
<reference evidence="4 5" key="1">
    <citation type="submission" date="2016-10" db="EMBL/GenBank/DDBJ databases">
        <title>Complete Genome Sequence of Peptococcaceae strain DCMF.</title>
        <authorList>
            <person name="Edwards R.J."/>
            <person name="Holland S.I."/>
            <person name="Deshpande N.P."/>
            <person name="Wong Y.K."/>
            <person name="Ertan H."/>
            <person name="Manefield M."/>
            <person name="Russell T.L."/>
            <person name="Lee M.J."/>
        </authorList>
    </citation>
    <scope>NUCLEOTIDE SEQUENCE [LARGE SCALE GENOMIC DNA]</scope>
    <source>
        <strain evidence="4 5">DCMF</strain>
    </source>
</reference>
<dbReference type="GO" id="GO:0005829">
    <property type="term" value="C:cytosol"/>
    <property type="evidence" value="ECO:0007669"/>
    <property type="project" value="TreeGrafter"/>
</dbReference>
<dbReference type="EMBL" id="CP017634">
    <property type="protein sequence ID" value="ATW28505.1"/>
    <property type="molecule type" value="Genomic_DNA"/>
</dbReference>
<dbReference type="SUPFAM" id="SSF47644">
    <property type="entry name" value="Methionine synthase domain"/>
    <property type="match status" value="1"/>
</dbReference>
<keyword evidence="2" id="KW-0170">Cobalt</keyword>
<dbReference type="GO" id="GO:0031419">
    <property type="term" value="F:cobalamin binding"/>
    <property type="evidence" value="ECO:0007669"/>
    <property type="project" value="InterPro"/>
</dbReference>
<gene>
    <name evidence="4" type="ORF">DCMF_09870</name>
</gene>
<protein>
    <recommendedName>
        <fullName evidence="3">B12-binding domain-containing protein</fullName>
    </recommendedName>
</protein>
<dbReference type="InterPro" id="IPR003759">
    <property type="entry name" value="Cbl-bd_cap"/>
</dbReference>
<dbReference type="SMART" id="SM01018">
    <property type="entry name" value="B12-binding_2"/>
    <property type="match status" value="1"/>
</dbReference>
<evidence type="ECO:0000313" key="4">
    <source>
        <dbReference type="EMBL" id="ATW28505.1"/>
    </source>
</evidence>
<proteinExistence type="predicted"/>
<dbReference type="OrthoDB" id="9783599at2"/>
<dbReference type="GO" id="GO:0050667">
    <property type="term" value="P:homocysteine metabolic process"/>
    <property type="evidence" value="ECO:0007669"/>
    <property type="project" value="TreeGrafter"/>
</dbReference>
<dbReference type="PANTHER" id="PTHR45833:SF1">
    <property type="entry name" value="METHIONINE SYNTHASE"/>
    <property type="match status" value="1"/>
</dbReference>
<dbReference type="InterPro" id="IPR050554">
    <property type="entry name" value="Met_Synthase/Corrinoid"/>
</dbReference>
<evidence type="ECO:0000256" key="2">
    <source>
        <dbReference type="ARBA" id="ARBA00023285"/>
    </source>
</evidence>
<dbReference type="Gene3D" id="3.40.50.280">
    <property type="entry name" value="Cobalamin-binding domain"/>
    <property type="match status" value="1"/>
</dbReference>
<accession>A0A3G1L213</accession>
<dbReference type="PANTHER" id="PTHR45833">
    <property type="entry name" value="METHIONINE SYNTHASE"/>
    <property type="match status" value="1"/>
</dbReference>
<dbReference type="Pfam" id="PF02607">
    <property type="entry name" value="B12-binding_2"/>
    <property type="match status" value="1"/>
</dbReference>
<feature type="domain" description="B12-binding" evidence="3">
    <location>
        <begin position="80"/>
        <end position="210"/>
    </location>
</feature>
<dbReference type="InterPro" id="IPR036594">
    <property type="entry name" value="Meth_synthase_dom"/>
</dbReference>
<dbReference type="GO" id="GO:0046872">
    <property type="term" value="F:metal ion binding"/>
    <property type="evidence" value="ECO:0007669"/>
    <property type="project" value="UniProtKB-KW"/>
</dbReference>
<dbReference type="AlphaFoldDB" id="A0A3G1L213"/>
<dbReference type="KEGG" id="fwa:DCMF_09870"/>
<dbReference type="InterPro" id="IPR036724">
    <property type="entry name" value="Cobalamin-bd_sf"/>
</dbReference>
<evidence type="ECO:0000256" key="1">
    <source>
        <dbReference type="ARBA" id="ARBA00022723"/>
    </source>
</evidence>
<evidence type="ECO:0000313" key="5">
    <source>
        <dbReference type="Proteomes" id="UP000323521"/>
    </source>
</evidence>
<dbReference type="SUPFAM" id="SSF52242">
    <property type="entry name" value="Cobalamin (vitamin B12)-binding domain"/>
    <property type="match status" value="1"/>
</dbReference>
<organism evidence="4 5">
    <name type="scientific">Formimonas warabiya</name>
    <dbReference type="NCBI Taxonomy" id="1761012"/>
    <lineage>
        <taxon>Bacteria</taxon>
        <taxon>Bacillati</taxon>
        <taxon>Bacillota</taxon>
        <taxon>Clostridia</taxon>
        <taxon>Eubacteriales</taxon>
        <taxon>Peptococcaceae</taxon>
        <taxon>Candidatus Formimonas</taxon>
    </lineage>
</organism>
<dbReference type="Gene3D" id="1.10.1240.10">
    <property type="entry name" value="Methionine synthase domain"/>
    <property type="match status" value="1"/>
</dbReference>